<sequence length="99" mass="11724">MLMCEISFPEKLWEKHHQALGDDMLFQYRRINGNQTLILSEEKIKNYTLCEIEIIMLRRGKTLAKVNDFPFPNMKDQMPTGNRLIAGELDYDCRSLRDE</sequence>
<evidence type="ECO:0000313" key="2">
    <source>
        <dbReference type="Proteomes" id="UP000631114"/>
    </source>
</evidence>
<name>A0A835LYJ6_9MAGN</name>
<keyword evidence="2" id="KW-1185">Reference proteome</keyword>
<gene>
    <name evidence="1" type="ORF">IFM89_018205</name>
</gene>
<evidence type="ECO:0000313" key="1">
    <source>
        <dbReference type="EMBL" id="KAF9609757.1"/>
    </source>
</evidence>
<dbReference type="EMBL" id="JADFTS010000004">
    <property type="protein sequence ID" value="KAF9609757.1"/>
    <property type="molecule type" value="Genomic_DNA"/>
</dbReference>
<dbReference type="OrthoDB" id="1931557at2759"/>
<dbReference type="Proteomes" id="UP000631114">
    <property type="component" value="Unassembled WGS sequence"/>
</dbReference>
<reference evidence="1 2" key="1">
    <citation type="submission" date="2020-10" db="EMBL/GenBank/DDBJ databases">
        <title>The Coptis chinensis genome and diversification of protoberbering-type alkaloids.</title>
        <authorList>
            <person name="Wang B."/>
            <person name="Shu S."/>
            <person name="Song C."/>
            <person name="Liu Y."/>
        </authorList>
    </citation>
    <scope>NUCLEOTIDE SEQUENCE [LARGE SCALE GENOMIC DNA]</scope>
    <source>
        <strain evidence="1">HL-2020</strain>
        <tissue evidence="1">Leaf</tissue>
    </source>
</reference>
<comment type="caution">
    <text evidence="1">The sequence shown here is derived from an EMBL/GenBank/DDBJ whole genome shotgun (WGS) entry which is preliminary data.</text>
</comment>
<proteinExistence type="predicted"/>
<accession>A0A835LYJ6</accession>
<organism evidence="1 2">
    <name type="scientific">Coptis chinensis</name>
    <dbReference type="NCBI Taxonomy" id="261450"/>
    <lineage>
        <taxon>Eukaryota</taxon>
        <taxon>Viridiplantae</taxon>
        <taxon>Streptophyta</taxon>
        <taxon>Embryophyta</taxon>
        <taxon>Tracheophyta</taxon>
        <taxon>Spermatophyta</taxon>
        <taxon>Magnoliopsida</taxon>
        <taxon>Ranunculales</taxon>
        <taxon>Ranunculaceae</taxon>
        <taxon>Coptidoideae</taxon>
        <taxon>Coptis</taxon>
    </lineage>
</organism>
<dbReference type="AlphaFoldDB" id="A0A835LYJ6"/>
<protein>
    <submittedName>
        <fullName evidence="1">Uncharacterized protein</fullName>
    </submittedName>
</protein>